<dbReference type="PANTHER" id="PTHR46361">
    <property type="entry name" value="ELECTRON CARRIER/ PROTEIN DISULFIDE OXIDOREDUCTASE"/>
    <property type="match status" value="1"/>
</dbReference>
<protein>
    <recommendedName>
        <fullName evidence="5">Glutaredoxin</fullName>
    </recommendedName>
</protein>
<evidence type="ECO:0000313" key="4">
    <source>
        <dbReference type="Proteomes" id="UP001465755"/>
    </source>
</evidence>
<dbReference type="Pfam" id="PF04784">
    <property type="entry name" value="DUF547"/>
    <property type="match status" value="2"/>
</dbReference>
<sequence>MSAAPERDEPHTAPDQPKVAIFTTVGCTFCKRVKAALREADIPYAEHELSKSLDLLKEVKRQTGRTTVPQVFVGGELIGGATETIELLQQGSLAERISSAKQPPLPANLQSLVEKALKDQQDTQKDELNHLGITQQELTELKQTAAKLQQAQHEVPIETHWQGLKPHKHTIKLTDLLRWLSSSSSQSASKAATQMQKAGLLGIIAGPAERSTPIDSVPEGHAASVLVRLTSQAEPKLSQPLNRLTTWIGPSRPAGKVAESLRQRILELYESHLMPGGKAVNYTALTKDQRFADYVAATAELQQVDAASLSRDERMCLFINIYNALIIHGLAVHGPRDNTLSRLHWFGSISYDIGGQWAGAYFKQSDPRTKLVVTPLDPRLHFALVCGAKSCPPIKLYTPSLLEEGLASAATAFCQGEVTVDAERRQIQLSMIFKWYADDFGSSAKERMQWLQPQLAPDQQEALQKLLDLALDKVEIKYSEYDWGMNST</sequence>
<evidence type="ECO:0000259" key="2">
    <source>
        <dbReference type="Pfam" id="PF04784"/>
    </source>
</evidence>
<dbReference type="PANTHER" id="PTHR46361:SF3">
    <property type="entry name" value="ELECTRON CARRIER_ PROTEIN DISULFIDE OXIDOREDUCTASE"/>
    <property type="match status" value="1"/>
</dbReference>
<feature type="domain" description="Glutaredoxin" evidence="1">
    <location>
        <begin position="19"/>
        <end position="78"/>
    </location>
</feature>
<keyword evidence="4" id="KW-1185">Reference proteome</keyword>
<dbReference type="EMBL" id="JALJOQ010000004">
    <property type="protein sequence ID" value="KAK9813610.1"/>
    <property type="molecule type" value="Genomic_DNA"/>
</dbReference>
<name>A0AAW1PUT8_9CHLO</name>
<dbReference type="InterPro" id="IPR002109">
    <property type="entry name" value="Glutaredoxin"/>
</dbReference>
<evidence type="ECO:0000313" key="3">
    <source>
        <dbReference type="EMBL" id="KAK9813610.1"/>
    </source>
</evidence>
<dbReference type="InterPro" id="IPR014025">
    <property type="entry name" value="Glutaredoxin_subgr"/>
</dbReference>
<dbReference type="PRINTS" id="PR00160">
    <property type="entry name" value="GLUTAREDOXIN"/>
</dbReference>
<feature type="domain" description="DUF547" evidence="2">
    <location>
        <begin position="363"/>
        <end position="413"/>
    </location>
</feature>
<dbReference type="Gene3D" id="3.40.30.10">
    <property type="entry name" value="Glutaredoxin"/>
    <property type="match status" value="1"/>
</dbReference>
<dbReference type="InterPro" id="IPR036249">
    <property type="entry name" value="Thioredoxin-like_sf"/>
</dbReference>
<comment type="caution">
    <text evidence="3">The sequence shown here is derived from an EMBL/GenBank/DDBJ whole genome shotgun (WGS) entry which is preliminary data.</text>
</comment>
<dbReference type="SUPFAM" id="SSF52833">
    <property type="entry name" value="Thioredoxin-like"/>
    <property type="match status" value="1"/>
</dbReference>
<dbReference type="Proteomes" id="UP001465755">
    <property type="component" value="Unassembled WGS sequence"/>
</dbReference>
<evidence type="ECO:0000259" key="1">
    <source>
        <dbReference type="Pfam" id="PF00462"/>
    </source>
</evidence>
<feature type="domain" description="DUF547" evidence="2">
    <location>
        <begin position="308"/>
        <end position="356"/>
    </location>
</feature>
<reference evidence="3 4" key="1">
    <citation type="journal article" date="2024" name="Nat. Commun.">
        <title>Phylogenomics reveals the evolutionary origins of lichenization in chlorophyte algae.</title>
        <authorList>
            <person name="Puginier C."/>
            <person name="Libourel C."/>
            <person name="Otte J."/>
            <person name="Skaloud P."/>
            <person name="Haon M."/>
            <person name="Grisel S."/>
            <person name="Petersen M."/>
            <person name="Berrin J.G."/>
            <person name="Delaux P.M."/>
            <person name="Dal Grande F."/>
            <person name="Keller J."/>
        </authorList>
    </citation>
    <scope>NUCLEOTIDE SEQUENCE [LARGE SCALE GENOMIC DNA]</scope>
    <source>
        <strain evidence="3 4">SAG 2036</strain>
    </source>
</reference>
<evidence type="ECO:0008006" key="5">
    <source>
        <dbReference type="Google" id="ProtNLM"/>
    </source>
</evidence>
<dbReference type="CDD" id="cd02066">
    <property type="entry name" value="GRX_family"/>
    <property type="match status" value="1"/>
</dbReference>
<dbReference type="AlphaFoldDB" id="A0AAW1PUT8"/>
<dbReference type="PROSITE" id="PS51354">
    <property type="entry name" value="GLUTAREDOXIN_2"/>
    <property type="match status" value="1"/>
</dbReference>
<proteinExistence type="predicted"/>
<organism evidence="3 4">
    <name type="scientific">Symbiochloris irregularis</name>
    <dbReference type="NCBI Taxonomy" id="706552"/>
    <lineage>
        <taxon>Eukaryota</taxon>
        <taxon>Viridiplantae</taxon>
        <taxon>Chlorophyta</taxon>
        <taxon>core chlorophytes</taxon>
        <taxon>Trebouxiophyceae</taxon>
        <taxon>Trebouxiales</taxon>
        <taxon>Trebouxiaceae</taxon>
        <taxon>Symbiochloris</taxon>
    </lineage>
</organism>
<gene>
    <name evidence="3" type="ORF">WJX73_010524</name>
</gene>
<dbReference type="InterPro" id="IPR006869">
    <property type="entry name" value="DUF547"/>
</dbReference>
<accession>A0AAW1PUT8</accession>
<dbReference type="Pfam" id="PF00462">
    <property type="entry name" value="Glutaredoxin"/>
    <property type="match status" value="1"/>
</dbReference>